<feature type="compositionally biased region" description="Basic and acidic residues" evidence="1">
    <location>
        <begin position="33"/>
        <end position="47"/>
    </location>
</feature>
<accession>A0A9Q8W8C7</accession>
<feature type="region of interest" description="Disordered" evidence="1">
    <location>
        <begin position="33"/>
        <end position="75"/>
    </location>
</feature>
<evidence type="ECO:0000313" key="3">
    <source>
        <dbReference type="Proteomes" id="UP000830671"/>
    </source>
</evidence>
<proteinExistence type="predicted"/>
<protein>
    <submittedName>
        <fullName evidence="2">Uncharacterized protein</fullName>
    </submittedName>
</protein>
<dbReference type="RefSeq" id="XP_049135473.1">
    <property type="nucleotide sequence ID" value="XM_049279516.1"/>
</dbReference>
<organism evidence="2 3">
    <name type="scientific">Colletotrichum lupini</name>
    <dbReference type="NCBI Taxonomy" id="145971"/>
    <lineage>
        <taxon>Eukaryota</taxon>
        <taxon>Fungi</taxon>
        <taxon>Dikarya</taxon>
        <taxon>Ascomycota</taxon>
        <taxon>Pezizomycotina</taxon>
        <taxon>Sordariomycetes</taxon>
        <taxon>Hypocreomycetidae</taxon>
        <taxon>Glomerellales</taxon>
        <taxon>Glomerellaceae</taxon>
        <taxon>Colletotrichum</taxon>
        <taxon>Colletotrichum acutatum species complex</taxon>
    </lineage>
</organism>
<gene>
    <name evidence="2" type="ORF">CLUP02_00468</name>
</gene>
<keyword evidence="3" id="KW-1185">Reference proteome</keyword>
<dbReference type="GeneID" id="73334526"/>
<dbReference type="AlphaFoldDB" id="A0A9Q8W8C7"/>
<evidence type="ECO:0000256" key="1">
    <source>
        <dbReference type="SAM" id="MobiDB-lite"/>
    </source>
</evidence>
<evidence type="ECO:0000313" key="2">
    <source>
        <dbReference type="EMBL" id="UQC73821.1"/>
    </source>
</evidence>
<dbReference type="Proteomes" id="UP000830671">
    <property type="component" value="Chromosome 1"/>
</dbReference>
<sequence>MGGPTSVFEGRLGRKNGRRSICGPVVDRLHKDGTGCREADKPDEPHPNCKVMSQTRQQMRRRNLQKKTRGNPSLGSYLRNVERKIIPSYFCHASGALISIGDTRSEEVRFSGPRTSVRLYLTHSCLSPKRRPGLRLLTGLENEIQS</sequence>
<reference evidence="2" key="1">
    <citation type="journal article" date="2021" name="Mol. Plant Microbe Interact.">
        <title>Complete Genome Sequence of the Plant-Pathogenic Fungus Colletotrichum lupini.</title>
        <authorList>
            <person name="Baroncelli R."/>
            <person name="Pensec F."/>
            <person name="Da Lio D."/>
            <person name="Boufleur T."/>
            <person name="Vicente I."/>
            <person name="Sarrocco S."/>
            <person name="Picot A."/>
            <person name="Baraldi E."/>
            <person name="Sukno S."/>
            <person name="Thon M."/>
            <person name="Le Floch G."/>
        </authorList>
    </citation>
    <scope>NUCLEOTIDE SEQUENCE</scope>
    <source>
        <strain evidence="2">IMI 504893</strain>
    </source>
</reference>
<dbReference type="EMBL" id="CP019471">
    <property type="protein sequence ID" value="UQC73821.1"/>
    <property type="molecule type" value="Genomic_DNA"/>
</dbReference>
<name>A0A9Q8W8C7_9PEZI</name>
<dbReference type="KEGG" id="clup:CLUP02_00468"/>
<feature type="compositionally biased region" description="Basic residues" evidence="1">
    <location>
        <begin position="58"/>
        <end position="69"/>
    </location>
</feature>